<reference evidence="15" key="1">
    <citation type="submission" date="2023-03" db="EMBL/GenBank/DDBJ databases">
        <title>Electrophorus voltai genome.</title>
        <authorList>
            <person name="Bian C."/>
        </authorList>
    </citation>
    <scope>NUCLEOTIDE SEQUENCE</scope>
    <source>
        <strain evidence="15">CB-2022</strain>
        <tissue evidence="15">Muscle</tissue>
    </source>
</reference>
<evidence type="ECO:0000256" key="12">
    <source>
        <dbReference type="RuleBase" id="RU369039"/>
    </source>
</evidence>
<proteinExistence type="inferred from homology"/>
<keyword evidence="6 12" id="KW-0399">Innate immunity</keyword>
<evidence type="ECO:0000256" key="5">
    <source>
        <dbReference type="ARBA" id="ARBA00022529"/>
    </source>
</evidence>
<evidence type="ECO:0000256" key="1">
    <source>
        <dbReference type="ARBA" id="ARBA00004613"/>
    </source>
</evidence>
<keyword evidence="7 12" id="KW-0391">Immunity</keyword>
<comment type="subunit">
    <text evidence="11 12">Monomer. Homodimer; disulfide-linked.</text>
</comment>
<feature type="domain" description="Lipid-binding serum glycoprotein C-terminal" evidence="14">
    <location>
        <begin position="380"/>
        <end position="582"/>
    </location>
</feature>
<gene>
    <name evidence="15" type="ORF">P4O66_006203</name>
</gene>
<dbReference type="InterPro" id="IPR017942">
    <property type="entry name" value="Lipid-bd_serum_glycop_N"/>
</dbReference>
<dbReference type="SMART" id="SM00329">
    <property type="entry name" value="BPI2"/>
    <property type="match status" value="1"/>
</dbReference>
<dbReference type="GO" id="GO:0050829">
    <property type="term" value="P:defense response to Gram-negative bacterium"/>
    <property type="evidence" value="ECO:0007669"/>
    <property type="project" value="UniProtKB-UniRule"/>
</dbReference>
<evidence type="ECO:0000256" key="4">
    <source>
        <dbReference type="ARBA" id="ARBA00022525"/>
    </source>
</evidence>
<dbReference type="PANTHER" id="PTHR10504">
    <property type="entry name" value="BACTERICIDAL PERMEABILITY-INCREASING BPI PROTEIN-RELATED"/>
    <property type="match status" value="1"/>
</dbReference>
<dbReference type="InterPro" id="IPR001124">
    <property type="entry name" value="Lipid-bd_serum_glycop_C"/>
</dbReference>
<keyword evidence="8 12" id="KW-0044">Antibiotic</keyword>
<dbReference type="Gene3D" id="3.15.20.10">
    <property type="entry name" value="Bactericidal permeability-increasing protein, domain 2"/>
    <property type="match status" value="1"/>
</dbReference>
<dbReference type="AlphaFoldDB" id="A0AAD8ZJK7"/>
<dbReference type="GO" id="GO:0008289">
    <property type="term" value="F:lipid binding"/>
    <property type="evidence" value="ECO:0007669"/>
    <property type="project" value="InterPro"/>
</dbReference>
<dbReference type="PANTHER" id="PTHR10504:SF84">
    <property type="entry name" value="BACTERICIDAL PERMEABILITY-INCREASING PROTEIN"/>
    <property type="match status" value="1"/>
</dbReference>
<keyword evidence="10 12" id="KW-0325">Glycoprotein</keyword>
<dbReference type="Proteomes" id="UP001239994">
    <property type="component" value="Unassembled WGS sequence"/>
</dbReference>
<evidence type="ECO:0000256" key="7">
    <source>
        <dbReference type="ARBA" id="ARBA00022859"/>
    </source>
</evidence>
<evidence type="ECO:0000256" key="3">
    <source>
        <dbReference type="ARBA" id="ARBA00017827"/>
    </source>
</evidence>
<dbReference type="GO" id="GO:0005615">
    <property type="term" value="C:extracellular space"/>
    <property type="evidence" value="ECO:0007669"/>
    <property type="project" value="UniProtKB-UniRule"/>
</dbReference>
<keyword evidence="16" id="KW-1185">Reference proteome</keyword>
<dbReference type="Pfam" id="PF01273">
    <property type="entry name" value="LBP_BPI_CETP"/>
    <property type="match status" value="1"/>
</dbReference>
<dbReference type="FunFam" id="3.15.20.10:FF:000001">
    <property type="entry name" value="Phospholipid transfer protein"/>
    <property type="match status" value="1"/>
</dbReference>
<evidence type="ECO:0000256" key="6">
    <source>
        <dbReference type="ARBA" id="ARBA00022588"/>
    </source>
</evidence>
<comment type="subcellular location">
    <subcellularLocation>
        <location evidence="1 12">Secreted</location>
    </subcellularLocation>
</comment>
<keyword evidence="5 12" id="KW-0929">Antimicrobial</keyword>
<comment type="caution">
    <text evidence="15">The sequence shown here is derived from an EMBL/GenBank/DDBJ whole genome shotgun (WGS) entry which is preliminary data.</text>
</comment>
<evidence type="ECO:0000259" key="13">
    <source>
        <dbReference type="SMART" id="SM00328"/>
    </source>
</evidence>
<dbReference type="Pfam" id="PF02886">
    <property type="entry name" value="LBP_BPI_CETP_C"/>
    <property type="match status" value="1"/>
</dbReference>
<comment type="function">
    <text evidence="12">The cytotoxic action of BPI is limited to many species of Gram-negative bacteria; this specificity may be explained by a strong affinity of the very basic N-terminal half for the negatively charged lipopolysaccharides that are unique to the Gram-negative bacterial outer envelope.</text>
</comment>
<comment type="domain">
    <text evidence="12">The N-terminal region may be exposed to the interior of the granule, whereas the C-terminal portion may be embedded in the membrane. During phagocytosis and degranulation, proteases may be released and activated and cleave BPI at the junction of the N- and C-terminal portions of the molecule, providing controlled release of the N-terminal antibacterial fragment when bacteria are ingested.</text>
</comment>
<evidence type="ECO:0000256" key="11">
    <source>
        <dbReference type="ARBA" id="ARBA00025943"/>
    </source>
</evidence>
<dbReference type="SUPFAM" id="SSF55394">
    <property type="entry name" value="Bactericidal permeability-increasing protein, BPI"/>
    <property type="match status" value="2"/>
</dbReference>
<evidence type="ECO:0000256" key="9">
    <source>
        <dbReference type="ARBA" id="ARBA00023157"/>
    </source>
</evidence>
<keyword evidence="9 12" id="KW-1015">Disulfide bond</keyword>
<evidence type="ECO:0000259" key="14">
    <source>
        <dbReference type="SMART" id="SM00329"/>
    </source>
</evidence>
<sequence>MERRISFCTSWYLQWLRELLLSFDAEFEMDWVEEVVAPPLVMGLYNEGVESSSRICTMSLLCLVLLTLQATPLPTGVGMPRGRRLTFTRHLDEEEDDGKALPETPEREKIRAVDMLPLCCILALLASFCHDTSGTTAGVKVKLTQRGLEYGQKIGIPILLKKLKAIDLPEMNDSVGVFLIGRVAYSLTRMKVLNVRLPQSAVGLVPGIGVSLTISDGYIDTGGNWRVKFLGFISDSGTFDLSVCGLTITTTITIKSDGTGRPMVRSANCEASLSHARIRLRGGASWLYNMFNGYINKEVRKELQRKICPLVSENIQKINSYMKTLNVLKKIDRYAEIEYGLTESPVVSVSSTELSLKGEFYNIGVHKKPAFAPTPFSLPPNERNMLYMGISAFTANSAGFVYKNAGALTLRITDDMIPRASPYRLNTKTFETLIPQIAKQYPNMMIKLLVKAATAPTVTFAPNNVTLQANTTVTVYAIQPNTTLTTLFILNVDASLSAHVYVIGKNLAGKLSLNKFNINLGTSYIGPFKVKPLAYFLQIMLKIVIPHVNVILQRGFPLPNIANISLVKPGLVIMKVSLYPSYEQTWMHEVLNVLCIYEPLL</sequence>
<dbReference type="InterPro" id="IPR032942">
    <property type="entry name" value="BPI/LBP/Plunc"/>
</dbReference>
<evidence type="ECO:0000256" key="2">
    <source>
        <dbReference type="ARBA" id="ARBA00007292"/>
    </source>
</evidence>
<protein>
    <recommendedName>
        <fullName evidence="3 12">Bactericidal permeability-increasing protein</fullName>
        <shortName evidence="12">BPI</shortName>
    </recommendedName>
</protein>
<organism evidence="15 16">
    <name type="scientific">Electrophorus voltai</name>
    <dbReference type="NCBI Taxonomy" id="2609070"/>
    <lineage>
        <taxon>Eukaryota</taxon>
        <taxon>Metazoa</taxon>
        <taxon>Chordata</taxon>
        <taxon>Craniata</taxon>
        <taxon>Vertebrata</taxon>
        <taxon>Euteleostomi</taxon>
        <taxon>Actinopterygii</taxon>
        <taxon>Neopterygii</taxon>
        <taxon>Teleostei</taxon>
        <taxon>Ostariophysi</taxon>
        <taxon>Gymnotiformes</taxon>
        <taxon>Gymnotoidei</taxon>
        <taxon>Gymnotidae</taxon>
        <taxon>Electrophorus</taxon>
    </lineage>
</organism>
<dbReference type="Gene3D" id="3.15.10.10">
    <property type="entry name" value="Bactericidal permeability-increasing protein, domain 1"/>
    <property type="match status" value="1"/>
</dbReference>
<evidence type="ECO:0000313" key="15">
    <source>
        <dbReference type="EMBL" id="KAK1799659.1"/>
    </source>
</evidence>
<feature type="domain" description="Lipid-binding serum glycoprotein N-terminal" evidence="13">
    <location>
        <begin position="142"/>
        <end position="365"/>
    </location>
</feature>
<dbReference type="SMART" id="SM00328">
    <property type="entry name" value="BPI1"/>
    <property type="match status" value="1"/>
</dbReference>
<keyword evidence="4 12" id="KW-0964">Secreted</keyword>
<evidence type="ECO:0000313" key="16">
    <source>
        <dbReference type="Proteomes" id="UP001239994"/>
    </source>
</evidence>
<evidence type="ECO:0000256" key="8">
    <source>
        <dbReference type="ARBA" id="ARBA00023022"/>
    </source>
</evidence>
<dbReference type="EMBL" id="JAROKS010000011">
    <property type="protein sequence ID" value="KAK1799659.1"/>
    <property type="molecule type" value="Genomic_DNA"/>
</dbReference>
<dbReference type="FunFam" id="3.15.10.10:FF:000001">
    <property type="entry name" value="phospholipid transfer protein-like"/>
    <property type="match status" value="1"/>
</dbReference>
<keyword evidence="12" id="KW-0732">Signal</keyword>
<comment type="domain">
    <text evidence="12">The N- and C-terminal barrels adopt an identical fold despite having only 13% of conserved residues.</text>
</comment>
<evidence type="ECO:0000256" key="10">
    <source>
        <dbReference type="ARBA" id="ARBA00023180"/>
    </source>
</evidence>
<accession>A0AAD8ZJK7</accession>
<dbReference type="InterPro" id="IPR017943">
    <property type="entry name" value="Bactericidal_perm-incr_a/b_dom"/>
</dbReference>
<name>A0AAD8ZJK7_9TELE</name>
<dbReference type="GO" id="GO:0045087">
    <property type="term" value="P:innate immune response"/>
    <property type="evidence" value="ECO:0007669"/>
    <property type="project" value="UniProtKB-UniRule"/>
</dbReference>
<comment type="similarity">
    <text evidence="2">Belongs to the BPI/LBP/Plunc superfamily. BPI/LBP family.</text>
</comment>